<dbReference type="GeneID" id="36337904"/>
<organism evidence="1 2">
    <name type="scientific">Echinococcus granulosus</name>
    <name type="common">Hydatid tapeworm</name>
    <dbReference type="NCBI Taxonomy" id="6210"/>
    <lineage>
        <taxon>Eukaryota</taxon>
        <taxon>Metazoa</taxon>
        <taxon>Spiralia</taxon>
        <taxon>Lophotrochozoa</taxon>
        <taxon>Platyhelminthes</taxon>
        <taxon>Cestoda</taxon>
        <taxon>Eucestoda</taxon>
        <taxon>Cyclophyllidea</taxon>
        <taxon>Taeniidae</taxon>
        <taxon>Echinococcus</taxon>
        <taxon>Echinococcus granulosus group</taxon>
    </lineage>
</organism>
<comment type="caution">
    <text evidence="1">The sequence shown here is derived from an EMBL/GenBank/DDBJ whole genome shotgun (WGS) entry which is preliminary data.</text>
</comment>
<dbReference type="Proteomes" id="UP000019149">
    <property type="component" value="Unassembled WGS sequence"/>
</dbReference>
<evidence type="ECO:0000313" key="1">
    <source>
        <dbReference type="EMBL" id="EUB63095.1"/>
    </source>
</evidence>
<dbReference type="EMBL" id="APAU02000009">
    <property type="protein sequence ID" value="EUB63095.1"/>
    <property type="molecule type" value="Genomic_DNA"/>
</dbReference>
<accession>W6UNC4</accession>
<keyword evidence="2" id="KW-1185">Reference proteome</keyword>
<proteinExistence type="predicted"/>
<evidence type="ECO:0000313" key="2">
    <source>
        <dbReference type="Proteomes" id="UP000019149"/>
    </source>
</evidence>
<dbReference type="AlphaFoldDB" id="W6UNC4"/>
<name>W6UNC4_ECHGR</name>
<dbReference type="RefSeq" id="XP_024354291.1">
    <property type="nucleotide sequence ID" value="XM_024491438.1"/>
</dbReference>
<dbReference type="CTD" id="36337904"/>
<protein>
    <submittedName>
        <fullName evidence="1">Uncharacterized protein</fullName>
    </submittedName>
</protein>
<reference evidence="1 2" key="1">
    <citation type="journal article" date="2013" name="Nat. Genet.">
        <title>The genome of the hydatid tapeworm Echinococcus granulosus.</title>
        <authorList>
            <person name="Zheng H."/>
            <person name="Zhang W."/>
            <person name="Zhang L."/>
            <person name="Zhang Z."/>
            <person name="Li J."/>
            <person name="Lu G."/>
            <person name="Zhu Y."/>
            <person name="Wang Y."/>
            <person name="Huang Y."/>
            <person name="Liu J."/>
            <person name="Kang H."/>
            <person name="Chen J."/>
            <person name="Wang L."/>
            <person name="Chen A."/>
            <person name="Yu S."/>
            <person name="Gao Z."/>
            <person name="Jin L."/>
            <person name="Gu W."/>
            <person name="Wang Z."/>
            <person name="Zhao L."/>
            <person name="Shi B."/>
            <person name="Wen H."/>
            <person name="Lin R."/>
            <person name="Jones M.K."/>
            <person name="Brejova B."/>
            <person name="Vinar T."/>
            <person name="Zhao G."/>
            <person name="McManus D.P."/>
            <person name="Chen Z."/>
            <person name="Zhou Y."/>
            <person name="Wang S."/>
        </authorList>
    </citation>
    <scope>NUCLEOTIDE SEQUENCE [LARGE SCALE GENOMIC DNA]</scope>
</reference>
<sequence length="253" mass="29147">MSTCICVFPKEKEFPCVNRIKRMCISKFKFYYARLFSSIKYEGDATLTKWLHSCAIYLRCDKIYIELKKLGTEFTHLITNGVSLHKSFNYPPHLFIPDLCLVGCATHPVNARGVILPLYWIATLSLPLYFQNMLLSLLAMFGLLYANHASVTNVLLLRSEAFLNSSVLTPNLMGERISSRIYVAFLYEHNLKTSLKGIFKMLKHVYQISGGRNSVHQYKNKNRKKIVVSQNGIKKCIISEILSKQIRILQFYT</sequence>
<dbReference type="KEGG" id="egl:EGR_02189"/>
<gene>
    <name evidence="1" type="ORF">EGR_02189</name>
</gene>